<comment type="caution">
    <text evidence="3">The sequence shown here is derived from an EMBL/GenBank/DDBJ whole genome shotgun (WGS) entry which is preliminary data.</text>
</comment>
<evidence type="ECO:0000256" key="1">
    <source>
        <dbReference type="SAM" id="MobiDB-lite"/>
    </source>
</evidence>
<proteinExistence type="predicted"/>
<organism evidence="3 4">
    <name type="scientific">Fusarium zealandicum</name>
    <dbReference type="NCBI Taxonomy" id="1053134"/>
    <lineage>
        <taxon>Eukaryota</taxon>
        <taxon>Fungi</taxon>
        <taxon>Dikarya</taxon>
        <taxon>Ascomycota</taxon>
        <taxon>Pezizomycotina</taxon>
        <taxon>Sordariomycetes</taxon>
        <taxon>Hypocreomycetidae</taxon>
        <taxon>Hypocreales</taxon>
        <taxon>Nectriaceae</taxon>
        <taxon>Fusarium</taxon>
        <taxon>Fusarium staphyleae species complex</taxon>
    </lineage>
</organism>
<dbReference type="EMBL" id="JABEYC010000162">
    <property type="protein sequence ID" value="KAF4981543.1"/>
    <property type="molecule type" value="Genomic_DNA"/>
</dbReference>
<keyword evidence="2" id="KW-0472">Membrane</keyword>
<evidence type="ECO:0000313" key="4">
    <source>
        <dbReference type="Proteomes" id="UP000635477"/>
    </source>
</evidence>
<feature type="transmembrane region" description="Helical" evidence="2">
    <location>
        <begin position="72"/>
        <end position="93"/>
    </location>
</feature>
<evidence type="ECO:0000256" key="2">
    <source>
        <dbReference type="SAM" id="Phobius"/>
    </source>
</evidence>
<dbReference type="OrthoDB" id="5152325at2759"/>
<gene>
    <name evidence="3" type="ORF">FZEAL_2668</name>
</gene>
<keyword evidence="2" id="KW-0812">Transmembrane</keyword>
<feature type="region of interest" description="Disordered" evidence="1">
    <location>
        <begin position="440"/>
        <end position="487"/>
    </location>
</feature>
<evidence type="ECO:0000313" key="3">
    <source>
        <dbReference type="EMBL" id="KAF4981543.1"/>
    </source>
</evidence>
<feature type="region of interest" description="Disordered" evidence="1">
    <location>
        <begin position="147"/>
        <end position="173"/>
    </location>
</feature>
<keyword evidence="4" id="KW-1185">Reference proteome</keyword>
<reference evidence="3" key="2">
    <citation type="submission" date="2020-05" db="EMBL/GenBank/DDBJ databases">
        <authorList>
            <person name="Kim H.-S."/>
            <person name="Proctor R.H."/>
            <person name="Brown D.W."/>
        </authorList>
    </citation>
    <scope>NUCLEOTIDE SEQUENCE</scope>
    <source>
        <strain evidence="3">NRRL 22465</strain>
    </source>
</reference>
<protein>
    <submittedName>
        <fullName evidence="3">Uncharacterized protein</fullName>
    </submittedName>
</protein>
<dbReference type="Proteomes" id="UP000635477">
    <property type="component" value="Unassembled WGS sequence"/>
</dbReference>
<sequence length="487" mass="53944">MVKTKIQAMTVMMISALEGQVRADPIRVDGHPTDIDLCHCGRPSEVIVDRLFRRSTRDTGRVLVIPDVIPRYLYYAILTLVFGLLLVPDGLGVDDAEGLHRQRGVDRPSELQDASENPVDTERLVGEDYYVADYLLVVDQDRQQQVETKAEKKAADRQRKMDNMTKKANEAKTKTMSRMSLFDSTQMSSWEVIGTHAPGAMKATNGSIIIPGWNISAEPKEPNWDPDQKAIAIAKTTELVVDLVNNIRVSVMDEAIEYVGHDESGTLMPTEKTYASDLSPIEYVIGIGPDKLDVTGSPTFYADVVIAEVNETWLSNQWTSEGIVIDDVAANVLMQQNRAGNTSGRRTGQQFTRIGLSAYAFGPLFYTPESKFEGCLTQARSARDIPDMVKVSTDSTDTTMNEMRNMTMAATYDFIHNLGDMGFGDKSDAATRGLMTASDVTSVLPKQVPRDDPHRPGLKLGHGRDGKGQEQQVQDRIQGHQRQQEDG</sequence>
<dbReference type="AlphaFoldDB" id="A0A8H4XMJ7"/>
<reference evidence="3" key="1">
    <citation type="journal article" date="2020" name="BMC Genomics">
        <title>Correction to: Identification and distribution of gene clusters required for synthesis of sphingolipid metabolism inhibitors in diverse species of the filamentous fungus Fusarium.</title>
        <authorList>
            <person name="Kim H.S."/>
            <person name="Lohmar J.M."/>
            <person name="Busman M."/>
            <person name="Brown D.W."/>
            <person name="Naumann T.A."/>
            <person name="Divon H.H."/>
            <person name="Lysoe E."/>
            <person name="Uhlig S."/>
            <person name="Proctor R.H."/>
        </authorList>
    </citation>
    <scope>NUCLEOTIDE SEQUENCE</scope>
    <source>
        <strain evidence="3">NRRL 22465</strain>
    </source>
</reference>
<keyword evidence="2" id="KW-1133">Transmembrane helix</keyword>
<accession>A0A8H4XMJ7</accession>
<name>A0A8H4XMJ7_9HYPO</name>